<feature type="domain" description="PIN" evidence="1">
    <location>
        <begin position="3"/>
        <end position="44"/>
    </location>
</feature>
<reference evidence="2" key="2">
    <citation type="submission" date="2014-03" db="EMBL/GenBank/DDBJ databases">
        <title>Candidatus Competibacter-lineage genomes retrieved from metagenomes reveal functional metabolic diversity.</title>
        <authorList>
            <person name="McIlroy S.J."/>
            <person name="Albertsen M."/>
            <person name="Andresen E.K."/>
            <person name="Saunders A.M."/>
            <person name="Kristiansen R."/>
            <person name="Stokholm-Bjerregaard M."/>
            <person name="Nielsen K.L."/>
            <person name="Nielsen P.H."/>
        </authorList>
    </citation>
    <scope>NUCLEOTIDE SEQUENCE</scope>
    <source>
        <strain evidence="2">Run_A_D11</strain>
    </source>
</reference>
<sequence>MVYRQAAELRARHGLKTPDAWQVAIARQPGCSALWTHDDRLQQTVRHDAVTLCAGVGWTRIFGRSLAPSGPERGESSGFE</sequence>
<proteinExistence type="predicted"/>
<keyword evidence="3" id="KW-1185">Reference proteome</keyword>
<dbReference type="SUPFAM" id="SSF88723">
    <property type="entry name" value="PIN domain-like"/>
    <property type="match status" value="1"/>
</dbReference>
<reference evidence="2" key="1">
    <citation type="submission" date="2013-07" db="EMBL/GenBank/DDBJ databases">
        <authorList>
            <person name="McIlroy S."/>
        </authorList>
    </citation>
    <scope>NUCLEOTIDE SEQUENCE [LARGE SCALE GENOMIC DNA]</scope>
    <source>
        <strain evidence="2">Run_A_D11</strain>
    </source>
</reference>
<dbReference type="Pfam" id="PF01850">
    <property type="entry name" value="PIN"/>
    <property type="match status" value="1"/>
</dbReference>
<dbReference type="Gene3D" id="3.40.50.1010">
    <property type="entry name" value="5'-nuclease"/>
    <property type="match status" value="1"/>
</dbReference>
<accession>W6MEK3</accession>
<dbReference type="AlphaFoldDB" id="W6MEK3"/>
<dbReference type="InterPro" id="IPR029060">
    <property type="entry name" value="PIN-like_dom_sf"/>
</dbReference>
<protein>
    <recommendedName>
        <fullName evidence="1">PIN domain-containing protein</fullName>
    </recommendedName>
</protein>
<name>W6MEK3_9GAMM</name>
<evidence type="ECO:0000259" key="1">
    <source>
        <dbReference type="Pfam" id="PF01850"/>
    </source>
</evidence>
<evidence type="ECO:0000313" key="2">
    <source>
        <dbReference type="EMBL" id="CDI04763.1"/>
    </source>
</evidence>
<gene>
    <name evidence="2" type="ORF">BN873_p70001</name>
</gene>
<evidence type="ECO:0000313" key="3">
    <source>
        <dbReference type="Proteomes" id="UP000035760"/>
    </source>
</evidence>
<dbReference type="InterPro" id="IPR002716">
    <property type="entry name" value="PIN_dom"/>
</dbReference>
<dbReference type="Proteomes" id="UP000035760">
    <property type="component" value="Unassembled WGS sequence"/>
</dbReference>
<comment type="caution">
    <text evidence="2">The sequence shown here is derived from an EMBL/GenBank/DDBJ whole genome shotgun (WGS) entry which is preliminary data.</text>
</comment>
<dbReference type="EMBL" id="CBTJ020000119">
    <property type="protein sequence ID" value="CDI04763.1"/>
    <property type="molecule type" value="Genomic_DNA"/>
</dbReference>
<organism evidence="2 3">
    <name type="scientific">Candidatus Competibacter denitrificans Run_A_D11</name>
    <dbReference type="NCBI Taxonomy" id="1400863"/>
    <lineage>
        <taxon>Bacteria</taxon>
        <taxon>Pseudomonadati</taxon>
        <taxon>Pseudomonadota</taxon>
        <taxon>Gammaproteobacteria</taxon>
        <taxon>Candidatus Competibacteraceae</taxon>
        <taxon>Candidatus Competibacter</taxon>
    </lineage>
</organism>